<keyword evidence="4 7" id="KW-0396">Initiation factor</keyword>
<dbReference type="PANTHER" id="PTHR33370">
    <property type="entry name" value="TRANSLATION INITIATION FACTOR IF-1, CHLOROPLASTIC"/>
    <property type="match status" value="1"/>
</dbReference>
<accession>A0A2Z4M9F1</accession>
<evidence type="ECO:0000256" key="7">
    <source>
        <dbReference type="HAMAP-Rule" id="MF_00075"/>
    </source>
</evidence>
<evidence type="ECO:0000256" key="1">
    <source>
        <dbReference type="ARBA" id="ARBA00003935"/>
    </source>
</evidence>
<dbReference type="GO" id="GO:0019843">
    <property type="term" value="F:rRNA binding"/>
    <property type="evidence" value="ECO:0007669"/>
    <property type="project" value="UniProtKB-UniRule"/>
</dbReference>
<dbReference type="PANTHER" id="PTHR33370:SF1">
    <property type="entry name" value="TRANSLATION INITIATION FACTOR IF-1, CHLOROPLASTIC"/>
    <property type="match status" value="1"/>
</dbReference>
<dbReference type="InterPro" id="IPR004368">
    <property type="entry name" value="TIF_IF1"/>
</dbReference>
<dbReference type="Pfam" id="PF01176">
    <property type="entry name" value="eIF-1a"/>
    <property type="match status" value="1"/>
</dbReference>
<keyword evidence="9" id="KW-0934">Plastid</keyword>
<name>A0A2Z4M9F1_9CHLO</name>
<reference evidence="9" key="1">
    <citation type="submission" date="2017-12" db="EMBL/GenBank/DDBJ databases">
        <title>Resolution of core Chlorophyta phylogeny using heterogeneous models with AT-rich chloroplast sequence data.</title>
        <authorList>
            <person name="Fang L."/>
        </authorList>
    </citation>
    <scope>NUCLEOTIDE SEQUENCE</scope>
</reference>
<dbReference type="SUPFAM" id="SSF50249">
    <property type="entry name" value="Nucleic acid-binding proteins"/>
    <property type="match status" value="1"/>
</dbReference>
<keyword evidence="7" id="KW-0694">RNA-binding</keyword>
<dbReference type="InterPro" id="IPR012340">
    <property type="entry name" value="NA-bd_OB-fold"/>
</dbReference>
<evidence type="ECO:0000256" key="2">
    <source>
        <dbReference type="ARBA" id="ARBA00010939"/>
    </source>
</evidence>
<sequence length="95" mass="11137">MVENYYVQSINQVMTGPETYKPVEMRGIVMQCLSNATFRVKLENGFIVIAHVSGKVRRNLIRILLNDRVVVELSPFDLTRGRITYRFRNFPKPYK</sequence>
<dbReference type="EMBL" id="MG721573">
    <property type="protein sequence ID" value="AWX53129.1"/>
    <property type="molecule type" value="Genomic_DNA"/>
</dbReference>
<keyword evidence="7" id="KW-0699">rRNA-binding</keyword>
<comment type="subcellular location">
    <subcellularLocation>
        <location evidence="7">Plastid</location>
        <location evidence="7">Chloroplast</location>
    </subcellularLocation>
</comment>
<keyword evidence="9" id="KW-0150">Chloroplast</keyword>
<geneLocation type="chloroplast" evidence="9"/>
<evidence type="ECO:0000256" key="5">
    <source>
        <dbReference type="ARBA" id="ARBA00022917"/>
    </source>
</evidence>
<proteinExistence type="inferred from homology"/>
<evidence type="ECO:0000256" key="3">
    <source>
        <dbReference type="ARBA" id="ARBA00011599"/>
    </source>
</evidence>
<dbReference type="GO" id="GO:0005829">
    <property type="term" value="C:cytosol"/>
    <property type="evidence" value="ECO:0007669"/>
    <property type="project" value="TreeGrafter"/>
</dbReference>
<comment type="function">
    <text evidence="1 7">One of the essential components for the initiation of protein synthesis. Stabilizes the binding of IF-2 and IF-3 on the 30S subunit to which N-formylmethionyl-tRNA(fMet) subsequently binds. Helps modulate mRNA selection, yielding the 30S pre-initiation complex (PIC). Upon addition of the 50S ribosomal subunit IF-1, IF-2 and IF-3 are released leaving the mature 70S translation initiation complex.</text>
</comment>
<evidence type="ECO:0000256" key="6">
    <source>
        <dbReference type="ARBA" id="ARBA00068272"/>
    </source>
</evidence>
<dbReference type="PROSITE" id="PS50832">
    <property type="entry name" value="S1_IF1_TYPE"/>
    <property type="match status" value="1"/>
</dbReference>
<keyword evidence="5 7" id="KW-0648">Protein biosynthesis</keyword>
<evidence type="ECO:0000313" key="9">
    <source>
        <dbReference type="EMBL" id="AWX53129.1"/>
    </source>
</evidence>
<dbReference type="AlphaFoldDB" id="A0A2Z4M9F1"/>
<organism evidence="9">
    <name type="scientific">Blidingia minima</name>
    <dbReference type="NCBI Taxonomy" id="63414"/>
    <lineage>
        <taxon>Eukaryota</taxon>
        <taxon>Viridiplantae</taxon>
        <taxon>Chlorophyta</taxon>
        <taxon>core chlorophytes</taxon>
        <taxon>Ulvophyceae</taxon>
        <taxon>OUU clade</taxon>
        <taxon>Ulvales</taxon>
        <taxon>Ulvaceae</taxon>
        <taxon>Blidingia</taxon>
    </lineage>
</organism>
<feature type="domain" description="S1-like" evidence="8">
    <location>
        <begin position="24"/>
        <end position="88"/>
    </location>
</feature>
<dbReference type="GO" id="GO:0043022">
    <property type="term" value="F:ribosome binding"/>
    <property type="evidence" value="ECO:0007669"/>
    <property type="project" value="UniProtKB-UniRule"/>
</dbReference>
<gene>
    <name evidence="7 9" type="primary">infA</name>
</gene>
<protein>
    <recommendedName>
        <fullName evidence="6 7">Translation initiation factor IF-1, chloroplastic</fullName>
    </recommendedName>
</protein>
<dbReference type="Gene3D" id="2.40.50.140">
    <property type="entry name" value="Nucleic acid-binding proteins"/>
    <property type="match status" value="1"/>
</dbReference>
<dbReference type="GO" id="GO:0009507">
    <property type="term" value="C:chloroplast"/>
    <property type="evidence" value="ECO:0007669"/>
    <property type="project" value="UniProtKB-SubCell"/>
</dbReference>
<evidence type="ECO:0000256" key="4">
    <source>
        <dbReference type="ARBA" id="ARBA00022540"/>
    </source>
</evidence>
<comment type="subunit">
    <text evidence="3 7">Component of the 30S ribosomal translation pre-initiation complex which assembles on the 30S ribosome in the order IF-2 and IF-3, IF-1 and N-formylmethionyl-tRNA(fMet); mRNA recruitment can occur at any time during PIC assembly.</text>
</comment>
<dbReference type="InterPro" id="IPR006196">
    <property type="entry name" value="RNA-binding_domain_S1_IF1"/>
</dbReference>
<dbReference type="GO" id="GO:0003743">
    <property type="term" value="F:translation initiation factor activity"/>
    <property type="evidence" value="ECO:0007669"/>
    <property type="project" value="UniProtKB-UniRule"/>
</dbReference>
<dbReference type="NCBIfam" id="TIGR00008">
    <property type="entry name" value="infA"/>
    <property type="match status" value="1"/>
</dbReference>
<dbReference type="HAMAP" id="MF_00075">
    <property type="entry name" value="IF_1"/>
    <property type="match status" value="1"/>
</dbReference>
<comment type="similarity">
    <text evidence="2 7">Belongs to the IF-1 family.</text>
</comment>
<dbReference type="CDD" id="cd04451">
    <property type="entry name" value="S1_IF1"/>
    <property type="match status" value="1"/>
</dbReference>
<dbReference type="FunFam" id="2.40.50.140:FF:000002">
    <property type="entry name" value="Translation initiation factor IF-1"/>
    <property type="match status" value="1"/>
</dbReference>
<evidence type="ECO:0000259" key="8">
    <source>
        <dbReference type="PROSITE" id="PS50832"/>
    </source>
</evidence>